<proteinExistence type="predicted"/>
<dbReference type="PROSITE" id="PS00356">
    <property type="entry name" value="HTH_LACI_1"/>
    <property type="match status" value="1"/>
</dbReference>
<keyword evidence="1" id="KW-0805">Transcription regulation</keyword>
<dbReference type="Pfam" id="PF00356">
    <property type="entry name" value="LacI"/>
    <property type="match status" value="1"/>
</dbReference>
<dbReference type="InterPro" id="IPR010982">
    <property type="entry name" value="Lambda_DNA-bd_dom_sf"/>
</dbReference>
<dbReference type="Pfam" id="PF00532">
    <property type="entry name" value="Peripla_BP_1"/>
    <property type="match status" value="1"/>
</dbReference>
<dbReference type="InterPro" id="IPR000843">
    <property type="entry name" value="HTH_LacI"/>
</dbReference>
<feature type="domain" description="HTH lacI-type" evidence="4">
    <location>
        <begin position="7"/>
        <end position="61"/>
    </location>
</feature>
<dbReference type="Proteomes" id="UP000623842">
    <property type="component" value="Unassembled WGS sequence"/>
</dbReference>
<dbReference type="PANTHER" id="PTHR30146">
    <property type="entry name" value="LACI-RELATED TRANSCRIPTIONAL REPRESSOR"/>
    <property type="match status" value="1"/>
</dbReference>
<dbReference type="CDD" id="cd01392">
    <property type="entry name" value="HTH_LacI"/>
    <property type="match status" value="1"/>
</dbReference>
<gene>
    <name evidence="5" type="ORF">GCM10017161_15030</name>
</gene>
<dbReference type="PANTHER" id="PTHR30146:SF154">
    <property type="entry name" value="TRANSCRIPTION REGULATOR, MEMBER OF GALR FAMILY"/>
    <property type="match status" value="1"/>
</dbReference>
<dbReference type="EMBL" id="BNCK01000003">
    <property type="protein sequence ID" value="GHF88336.1"/>
    <property type="molecule type" value="Genomic_DNA"/>
</dbReference>
<dbReference type="InterPro" id="IPR028082">
    <property type="entry name" value="Peripla_BP_I"/>
</dbReference>
<dbReference type="SUPFAM" id="SSF47413">
    <property type="entry name" value="lambda repressor-like DNA-binding domains"/>
    <property type="match status" value="1"/>
</dbReference>
<dbReference type="InterPro" id="IPR001761">
    <property type="entry name" value="Peripla_BP/Lac1_sug-bd_dom"/>
</dbReference>
<dbReference type="Gene3D" id="3.40.50.2300">
    <property type="match status" value="2"/>
</dbReference>
<dbReference type="GO" id="GO:0003700">
    <property type="term" value="F:DNA-binding transcription factor activity"/>
    <property type="evidence" value="ECO:0007669"/>
    <property type="project" value="TreeGrafter"/>
</dbReference>
<organism evidence="5 6">
    <name type="scientific">Thalassotalea marina</name>
    <dbReference type="NCBI Taxonomy" id="1673741"/>
    <lineage>
        <taxon>Bacteria</taxon>
        <taxon>Pseudomonadati</taxon>
        <taxon>Pseudomonadota</taxon>
        <taxon>Gammaproteobacteria</taxon>
        <taxon>Alteromonadales</taxon>
        <taxon>Colwelliaceae</taxon>
        <taxon>Thalassotalea</taxon>
    </lineage>
</organism>
<dbReference type="GO" id="GO:0000976">
    <property type="term" value="F:transcription cis-regulatory region binding"/>
    <property type="evidence" value="ECO:0007669"/>
    <property type="project" value="TreeGrafter"/>
</dbReference>
<keyword evidence="2" id="KW-0238">DNA-binding</keyword>
<dbReference type="Gene3D" id="1.10.260.40">
    <property type="entry name" value="lambda repressor-like DNA-binding domains"/>
    <property type="match status" value="1"/>
</dbReference>
<reference evidence="5" key="1">
    <citation type="journal article" date="2014" name="Int. J. Syst. Evol. Microbiol.">
        <title>Complete genome sequence of Corynebacterium casei LMG S-19264T (=DSM 44701T), isolated from a smear-ripened cheese.</title>
        <authorList>
            <consortium name="US DOE Joint Genome Institute (JGI-PGF)"/>
            <person name="Walter F."/>
            <person name="Albersmeier A."/>
            <person name="Kalinowski J."/>
            <person name="Ruckert C."/>
        </authorList>
    </citation>
    <scope>NUCLEOTIDE SEQUENCE</scope>
    <source>
        <strain evidence="5">KCTC 42731</strain>
    </source>
</reference>
<keyword evidence="6" id="KW-1185">Reference proteome</keyword>
<dbReference type="SUPFAM" id="SSF53822">
    <property type="entry name" value="Periplasmic binding protein-like I"/>
    <property type="match status" value="1"/>
</dbReference>
<keyword evidence="3" id="KW-0804">Transcription</keyword>
<reference evidence="5" key="2">
    <citation type="submission" date="2020-09" db="EMBL/GenBank/DDBJ databases">
        <authorList>
            <person name="Sun Q."/>
            <person name="Kim S."/>
        </authorList>
    </citation>
    <scope>NUCLEOTIDE SEQUENCE</scope>
    <source>
        <strain evidence="5">KCTC 42731</strain>
    </source>
</reference>
<evidence type="ECO:0000313" key="6">
    <source>
        <dbReference type="Proteomes" id="UP000623842"/>
    </source>
</evidence>
<name>A0A919BFI7_9GAMM</name>
<dbReference type="SMART" id="SM00354">
    <property type="entry name" value="HTH_LACI"/>
    <property type="match status" value="1"/>
</dbReference>
<sequence>MKKQETITVVDVAKKAGVSKSTVSLVLTNSNKVSEKSKRKVLKAIEETGYVYNRDAASLRSRRSNLVAIVINDLTNPYSTQLTVALEQQIRSIGMFAILVSSGESVEQQSELIQRLEEYKVSAYVICPAPGTSPDFLNGLVDKGRLVINIMREIQGAKVSTIIPDNVSGTYMSTNLLIKKGYKNIAFLGGNESISDYHQRLAGYNNAMHEHFQDDALTQVIQSNTTRDGGRKGMKELLNQSPNIEAVVCFSDVIAYGAIEYMKEQQIKPGVDIGIIGFDDLKDSQLMSPALTTIHIDENQIARAVCQELMDANSNARNKVLVGVDLIERSSC</sequence>
<dbReference type="RefSeq" id="WP_189768846.1">
    <property type="nucleotide sequence ID" value="NZ_BNCK01000003.1"/>
</dbReference>
<evidence type="ECO:0000256" key="1">
    <source>
        <dbReference type="ARBA" id="ARBA00023015"/>
    </source>
</evidence>
<evidence type="ECO:0000313" key="5">
    <source>
        <dbReference type="EMBL" id="GHF88336.1"/>
    </source>
</evidence>
<accession>A0A919BFI7</accession>
<dbReference type="PROSITE" id="PS50932">
    <property type="entry name" value="HTH_LACI_2"/>
    <property type="match status" value="1"/>
</dbReference>
<comment type="caution">
    <text evidence="5">The sequence shown here is derived from an EMBL/GenBank/DDBJ whole genome shotgun (WGS) entry which is preliminary data.</text>
</comment>
<protein>
    <submittedName>
        <fullName evidence="5">LacI family transcriptional regulator</fullName>
    </submittedName>
</protein>
<evidence type="ECO:0000259" key="4">
    <source>
        <dbReference type="PROSITE" id="PS50932"/>
    </source>
</evidence>
<evidence type="ECO:0000256" key="2">
    <source>
        <dbReference type="ARBA" id="ARBA00023125"/>
    </source>
</evidence>
<evidence type="ECO:0000256" key="3">
    <source>
        <dbReference type="ARBA" id="ARBA00023163"/>
    </source>
</evidence>
<dbReference type="AlphaFoldDB" id="A0A919BFI7"/>